<name>A0A8T4ISR0_9ACTN</name>
<sequence>MSDDTPKQRLKDMLDDIDGMTLFFPGLAGVLLAQKVSEALGVSEPDGDPGHIDGKSKAYNRAAVRTGTVHGDVNRVGNAGLPETWVGKAGSKAVEVTSACAYTADQMSEKFAHAGKELSLLAEGIRDAQSAHGRARPSLHRAKEILGDDPGDCEREELEKARTALRDGVQGMYSAACTAESAGRRAARELNKMASEARAGKLSTGDLSDADRITLAAAAAAGGDREDNEILTANDLRRSAEYMDKMSPEDERKFRTLLDSAKSPEERAYLMKALASGRSLEEVTDFRNKIHPYGADTQWLQQHLTPIVNESDQTKKYGDQESVWFGYGDEAKKWEQTGPTCVALSTVTARAQSDPLFALDITTGGHPGDPAYDTPEKFAERLEDEQNRVYDERDGWNGFWGQDGMDDDERVKVANQEIAPRTGEEYERRGLDDAQSRRDALPDIQEAVNEGKPVPVSVSGPDSAHQMMIIGQEGDKLQIYNPWGTTSWVSEDDFVNNRMQGASDDRLPDVDDVVLPKD</sequence>
<accession>A0A8T4ISR0</accession>
<evidence type="ECO:0000256" key="1">
    <source>
        <dbReference type="SAM" id="MobiDB-lite"/>
    </source>
</evidence>
<comment type="caution">
    <text evidence="2">The sequence shown here is derived from an EMBL/GenBank/DDBJ whole genome shotgun (WGS) entry which is preliminary data.</text>
</comment>
<dbReference type="EMBL" id="JAGSMN010000375">
    <property type="protein sequence ID" value="MBR7674728.1"/>
    <property type="molecule type" value="Genomic_DNA"/>
</dbReference>
<protein>
    <submittedName>
        <fullName evidence="2">Peptidoglycan-binding protein</fullName>
    </submittedName>
</protein>
<reference evidence="2" key="1">
    <citation type="submission" date="2021-04" db="EMBL/GenBank/DDBJ databases">
        <title>Sequencing of actinobacteria type strains.</title>
        <authorList>
            <person name="Nguyen G.-S."/>
            <person name="Wentzel A."/>
        </authorList>
    </citation>
    <scope>NUCLEOTIDE SEQUENCE</scope>
    <source>
        <strain evidence="2">DSM 42095</strain>
    </source>
</reference>
<organism evidence="2 3">
    <name type="scientific">Streptomyces daliensis</name>
    <dbReference type="NCBI Taxonomy" id="299421"/>
    <lineage>
        <taxon>Bacteria</taxon>
        <taxon>Bacillati</taxon>
        <taxon>Actinomycetota</taxon>
        <taxon>Actinomycetes</taxon>
        <taxon>Kitasatosporales</taxon>
        <taxon>Streptomycetaceae</taxon>
        <taxon>Streptomyces</taxon>
    </lineage>
</organism>
<feature type="compositionally biased region" description="Basic and acidic residues" evidence="1">
    <location>
        <begin position="503"/>
        <end position="518"/>
    </location>
</feature>
<feature type="region of interest" description="Disordered" evidence="1">
    <location>
        <begin position="498"/>
        <end position="518"/>
    </location>
</feature>
<evidence type="ECO:0000313" key="3">
    <source>
        <dbReference type="Proteomes" id="UP000675554"/>
    </source>
</evidence>
<gene>
    <name evidence="2" type="ORF">KDA82_17215</name>
</gene>
<dbReference type="Proteomes" id="UP000675554">
    <property type="component" value="Unassembled WGS sequence"/>
</dbReference>
<evidence type="ECO:0000313" key="2">
    <source>
        <dbReference type="EMBL" id="MBR7674728.1"/>
    </source>
</evidence>
<dbReference type="AlphaFoldDB" id="A0A8T4ISR0"/>
<proteinExistence type="predicted"/>
<keyword evidence="3" id="KW-1185">Reference proteome</keyword>